<dbReference type="SUPFAM" id="SSF55729">
    <property type="entry name" value="Acyl-CoA N-acyltransferases (Nat)"/>
    <property type="match status" value="1"/>
</dbReference>
<name>A0A1E3PXF4_LIPST</name>
<evidence type="ECO:0000313" key="2">
    <source>
        <dbReference type="EMBL" id="ODQ70123.1"/>
    </source>
</evidence>
<dbReference type="Proteomes" id="UP000094385">
    <property type="component" value="Unassembled WGS sequence"/>
</dbReference>
<gene>
    <name evidence="2" type="ORF">LIPSTDRAFT_6218</name>
</gene>
<feature type="domain" description="N-acetyltransferase" evidence="1">
    <location>
        <begin position="1"/>
        <end position="141"/>
    </location>
</feature>
<keyword evidence="3" id="KW-1185">Reference proteome</keyword>
<accession>A0A1E3PXF4</accession>
<dbReference type="EMBL" id="KV454301">
    <property type="protein sequence ID" value="ODQ70123.1"/>
    <property type="molecule type" value="Genomic_DNA"/>
</dbReference>
<protein>
    <recommendedName>
        <fullName evidence="1">N-acetyltransferase domain-containing protein</fullName>
    </recommendedName>
</protein>
<dbReference type="AlphaFoldDB" id="A0A1E3PXF4"/>
<dbReference type="OrthoDB" id="202470at2759"/>
<sequence>MEIRIEVEADIAGVRKVEEASFPTKAEATLVDRLRADGSIVISLVAVENGNIVGHVVFSRMEFPRRSLGLGPVCVLASHRQRGVAAALIRRSLNLSKQEGWAIVFVLGDPTYYKRLGFDPELAQGFTSPYAGPHLMALPLQPDASREGLAQYAQAFALLD</sequence>
<dbReference type="CDD" id="cd04301">
    <property type="entry name" value="NAT_SF"/>
    <property type="match status" value="1"/>
</dbReference>
<proteinExistence type="predicted"/>
<reference evidence="2 3" key="1">
    <citation type="journal article" date="2016" name="Proc. Natl. Acad. Sci. U.S.A.">
        <title>Comparative genomics of biotechnologically important yeasts.</title>
        <authorList>
            <person name="Riley R."/>
            <person name="Haridas S."/>
            <person name="Wolfe K.H."/>
            <person name="Lopes M.R."/>
            <person name="Hittinger C.T."/>
            <person name="Goeker M."/>
            <person name="Salamov A.A."/>
            <person name="Wisecaver J.H."/>
            <person name="Long T.M."/>
            <person name="Calvey C.H."/>
            <person name="Aerts A.L."/>
            <person name="Barry K.W."/>
            <person name="Choi C."/>
            <person name="Clum A."/>
            <person name="Coughlan A.Y."/>
            <person name="Deshpande S."/>
            <person name="Douglass A.P."/>
            <person name="Hanson S.J."/>
            <person name="Klenk H.-P."/>
            <person name="LaButti K.M."/>
            <person name="Lapidus A."/>
            <person name="Lindquist E.A."/>
            <person name="Lipzen A.M."/>
            <person name="Meier-Kolthoff J.P."/>
            <person name="Ohm R.A."/>
            <person name="Otillar R.P."/>
            <person name="Pangilinan J.L."/>
            <person name="Peng Y."/>
            <person name="Rokas A."/>
            <person name="Rosa C.A."/>
            <person name="Scheuner C."/>
            <person name="Sibirny A.A."/>
            <person name="Slot J.C."/>
            <person name="Stielow J.B."/>
            <person name="Sun H."/>
            <person name="Kurtzman C.P."/>
            <person name="Blackwell M."/>
            <person name="Grigoriev I.V."/>
            <person name="Jeffries T.W."/>
        </authorList>
    </citation>
    <scope>NUCLEOTIDE SEQUENCE [LARGE SCALE GENOMIC DNA]</scope>
    <source>
        <strain evidence="2 3">NRRL Y-11557</strain>
    </source>
</reference>
<dbReference type="GO" id="GO:0016747">
    <property type="term" value="F:acyltransferase activity, transferring groups other than amino-acyl groups"/>
    <property type="evidence" value="ECO:0007669"/>
    <property type="project" value="InterPro"/>
</dbReference>
<dbReference type="InterPro" id="IPR000182">
    <property type="entry name" value="GNAT_dom"/>
</dbReference>
<dbReference type="Pfam" id="PF00583">
    <property type="entry name" value="Acetyltransf_1"/>
    <property type="match status" value="1"/>
</dbReference>
<evidence type="ECO:0000313" key="3">
    <source>
        <dbReference type="Proteomes" id="UP000094385"/>
    </source>
</evidence>
<dbReference type="Gene3D" id="3.40.630.30">
    <property type="match status" value="1"/>
</dbReference>
<dbReference type="InterPro" id="IPR016181">
    <property type="entry name" value="Acyl_CoA_acyltransferase"/>
</dbReference>
<evidence type="ECO:0000259" key="1">
    <source>
        <dbReference type="PROSITE" id="PS51186"/>
    </source>
</evidence>
<organism evidence="2 3">
    <name type="scientific">Lipomyces starkeyi NRRL Y-11557</name>
    <dbReference type="NCBI Taxonomy" id="675824"/>
    <lineage>
        <taxon>Eukaryota</taxon>
        <taxon>Fungi</taxon>
        <taxon>Dikarya</taxon>
        <taxon>Ascomycota</taxon>
        <taxon>Saccharomycotina</taxon>
        <taxon>Lipomycetes</taxon>
        <taxon>Lipomycetales</taxon>
        <taxon>Lipomycetaceae</taxon>
        <taxon>Lipomyces</taxon>
    </lineage>
</organism>
<dbReference type="PROSITE" id="PS51186">
    <property type="entry name" value="GNAT"/>
    <property type="match status" value="1"/>
</dbReference>